<evidence type="ECO:0000313" key="2">
    <source>
        <dbReference type="Proteomes" id="UP000219993"/>
    </source>
</evidence>
<organism evidence="1 2">
    <name type="scientific">Halomonas beimenensis</name>
    <dbReference type="NCBI Taxonomy" id="475662"/>
    <lineage>
        <taxon>Bacteria</taxon>
        <taxon>Pseudomonadati</taxon>
        <taxon>Pseudomonadota</taxon>
        <taxon>Gammaproteobacteria</taxon>
        <taxon>Oceanospirillales</taxon>
        <taxon>Halomonadaceae</taxon>
        <taxon>Halomonas</taxon>
    </lineage>
</organism>
<dbReference type="KEGG" id="hbe:BEI_2406"/>
<dbReference type="PANTHER" id="PTHR36154">
    <property type="entry name" value="DNA-BINDING TRANSCRIPTIONAL ACTIVATOR ALPA"/>
    <property type="match status" value="1"/>
</dbReference>
<keyword evidence="2" id="KW-1185">Reference proteome</keyword>
<dbReference type="OrthoDB" id="8455288at2"/>
<proteinExistence type="predicted"/>
<evidence type="ECO:0008006" key="3">
    <source>
        <dbReference type="Google" id="ProtNLM"/>
    </source>
</evidence>
<dbReference type="EMBL" id="CP021435">
    <property type="protein sequence ID" value="ATJ83393.1"/>
    <property type="molecule type" value="Genomic_DNA"/>
</dbReference>
<name>A0A291P8Z8_9GAMM</name>
<dbReference type="PANTHER" id="PTHR36154:SF1">
    <property type="entry name" value="DNA-BINDING TRANSCRIPTIONAL ACTIVATOR ALPA"/>
    <property type="match status" value="1"/>
</dbReference>
<accession>A0A291P8Z8</accession>
<dbReference type="InterPro" id="IPR010260">
    <property type="entry name" value="AlpA"/>
</dbReference>
<dbReference type="RefSeq" id="WP_097789720.1">
    <property type="nucleotide sequence ID" value="NZ_BAAADT010000031.1"/>
</dbReference>
<dbReference type="AlphaFoldDB" id="A0A291P8Z8"/>
<sequence length="66" mass="7718">MSNDTTFKILRIKQLVIKLGIGRSSIYAKMNPRLPQYDPTFPKPVTLGARSKGWIEREIDEWLRSR</sequence>
<dbReference type="Proteomes" id="UP000219993">
    <property type="component" value="Chromosome"/>
</dbReference>
<dbReference type="Gene3D" id="1.10.238.160">
    <property type="match status" value="1"/>
</dbReference>
<dbReference type="InterPro" id="IPR052931">
    <property type="entry name" value="Prophage_regulatory_activator"/>
</dbReference>
<protein>
    <recommendedName>
        <fullName evidence="3">AlpA family phage regulatory protein</fullName>
    </recommendedName>
</protein>
<reference evidence="1 2" key="1">
    <citation type="journal article" date="2017" name="Sci. Rep.">
        <title>Revealing the Saline Adaptation Strategies of the Halophilic Bacterium Halomonas beimenensis through High-throughput Omics and Transposon Mutagenesis Approaches.</title>
        <authorList>
            <person name="Chen Y.H."/>
            <person name="Lin S.S."/>
            <person name="Shyu Y.T."/>
        </authorList>
    </citation>
    <scope>NUCLEOTIDE SEQUENCE [LARGE SCALE GENOMIC DNA]</scope>
    <source>
        <strain evidence="1 2">NTU-111</strain>
    </source>
</reference>
<evidence type="ECO:0000313" key="1">
    <source>
        <dbReference type="EMBL" id="ATJ83393.1"/>
    </source>
</evidence>
<gene>
    <name evidence="1" type="ORF">BEI_2406</name>
</gene>
<dbReference type="Pfam" id="PF05930">
    <property type="entry name" value="Phage_AlpA"/>
    <property type="match status" value="1"/>
</dbReference>